<protein>
    <submittedName>
        <fullName evidence="1">Helix-turn-helix transcriptional regulator</fullName>
    </submittedName>
</protein>
<evidence type="ECO:0000313" key="2">
    <source>
        <dbReference type="Proteomes" id="UP001595455"/>
    </source>
</evidence>
<sequence length="62" mass="7386">MILTVPQTLKLLQISRTTLYRMFENSELTKIKFGENRRSSIRVKLSEELEKEYEKQIQALIV</sequence>
<accession>A0ABV7BCT9</accession>
<dbReference type="Proteomes" id="UP001595455">
    <property type="component" value="Unassembled WGS sequence"/>
</dbReference>
<name>A0ABV7BCT9_9GAMM</name>
<dbReference type="EMBL" id="JBHRSF010000008">
    <property type="protein sequence ID" value="MFC2994711.1"/>
    <property type="molecule type" value="Genomic_DNA"/>
</dbReference>
<reference evidence="2" key="1">
    <citation type="journal article" date="2019" name="Int. J. Syst. Evol. Microbiol.">
        <title>The Global Catalogue of Microorganisms (GCM) 10K type strain sequencing project: providing services to taxonomists for standard genome sequencing and annotation.</title>
        <authorList>
            <consortium name="The Broad Institute Genomics Platform"/>
            <consortium name="The Broad Institute Genome Sequencing Center for Infectious Disease"/>
            <person name="Wu L."/>
            <person name="Ma J."/>
        </authorList>
    </citation>
    <scope>NUCLEOTIDE SEQUENCE [LARGE SCALE GENOMIC DNA]</scope>
    <source>
        <strain evidence="2">KCTC 62575</strain>
    </source>
</reference>
<comment type="caution">
    <text evidence="1">The sequence shown here is derived from an EMBL/GenBank/DDBJ whole genome shotgun (WGS) entry which is preliminary data.</text>
</comment>
<dbReference type="RefSeq" id="WP_378227179.1">
    <property type="nucleotide sequence ID" value="NZ_JBHRSF010000008.1"/>
</dbReference>
<proteinExistence type="predicted"/>
<evidence type="ECO:0000313" key="1">
    <source>
        <dbReference type="EMBL" id="MFC2994711.1"/>
    </source>
</evidence>
<keyword evidence="2" id="KW-1185">Reference proteome</keyword>
<gene>
    <name evidence="1" type="ORF">ACFODO_05355</name>
</gene>
<organism evidence="1 2">
    <name type="scientific">Acinetobacter sichuanensis</name>
    <dbReference type="NCBI Taxonomy" id="2136183"/>
    <lineage>
        <taxon>Bacteria</taxon>
        <taxon>Pseudomonadati</taxon>
        <taxon>Pseudomonadota</taxon>
        <taxon>Gammaproteobacteria</taxon>
        <taxon>Moraxellales</taxon>
        <taxon>Moraxellaceae</taxon>
        <taxon>Acinetobacter</taxon>
    </lineage>
</organism>